<dbReference type="EMBL" id="BGPR01000162">
    <property type="protein sequence ID" value="GBM00942.1"/>
    <property type="molecule type" value="Genomic_DNA"/>
</dbReference>
<evidence type="ECO:0000259" key="1">
    <source>
        <dbReference type="Pfam" id="PF03184"/>
    </source>
</evidence>
<organism evidence="3 4">
    <name type="scientific">Araneus ventricosus</name>
    <name type="common">Orbweaver spider</name>
    <name type="synonym">Epeira ventricosa</name>
    <dbReference type="NCBI Taxonomy" id="182803"/>
    <lineage>
        <taxon>Eukaryota</taxon>
        <taxon>Metazoa</taxon>
        <taxon>Ecdysozoa</taxon>
        <taxon>Arthropoda</taxon>
        <taxon>Chelicerata</taxon>
        <taxon>Arachnida</taxon>
        <taxon>Araneae</taxon>
        <taxon>Araneomorphae</taxon>
        <taxon>Entelegynae</taxon>
        <taxon>Araneoidea</taxon>
        <taxon>Araneidae</taxon>
        <taxon>Araneus</taxon>
    </lineage>
</organism>
<dbReference type="GO" id="GO:0005634">
    <property type="term" value="C:nucleus"/>
    <property type="evidence" value="ECO:0007669"/>
    <property type="project" value="TreeGrafter"/>
</dbReference>
<dbReference type="InterPro" id="IPR050863">
    <property type="entry name" value="CenT-Element_Derived"/>
</dbReference>
<proteinExistence type="predicted"/>
<dbReference type="Gene3D" id="3.30.420.10">
    <property type="entry name" value="Ribonuclease H-like superfamily/Ribonuclease H"/>
    <property type="match status" value="1"/>
</dbReference>
<protein>
    <submittedName>
        <fullName evidence="3">Jerky-like</fullName>
    </submittedName>
</protein>
<evidence type="ECO:0000313" key="3">
    <source>
        <dbReference type="EMBL" id="GBM00942.1"/>
    </source>
</evidence>
<dbReference type="InterPro" id="IPR036397">
    <property type="entry name" value="RNaseH_sf"/>
</dbReference>
<keyword evidence="4" id="KW-1185">Reference proteome</keyword>
<dbReference type="EMBL" id="BGPR01075313">
    <property type="protein sequence ID" value="GBL54697.1"/>
    <property type="molecule type" value="Genomic_DNA"/>
</dbReference>
<dbReference type="PANTHER" id="PTHR19303">
    <property type="entry name" value="TRANSPOSON"/>
    <property type="match status" value="1"/>
</dbReference>
<sequence length="354" mass="40245">MIQQKALNFNSKPGGSKEFQASMDLIVKEKLTADQIYNCDKTGIYWRALPTKTLAAENEAVAPGPKKMKDRVTILGCTNASGSHRVKLTLVGKSKKPRCFKNIIKTSLHVHYMHQESAWMNSILFSEWFHDCFVPEVKKNLTKLKLKKEILLMDNAPDHPDVETTKSENIACIFMPPNTTAILQPMDQGVIESMKRRYRKQLLSKFLFEGDDDDEEAACSIVEFWKSLTLKDCVYMINEACEFVPDHTLKRSWRNLAPYLENVDQSNDSGSVTVTELKEPSKKIPGYGNCEEDDVSSWLDCDAVDAEFQLMRDDEIIVQVRKPNNDDDNSESDEYEVIVTSKISNSDVFGCFAK</sequence>
<name>A0A4Y2C925_ARAVE</name>
<dbReference type="PANTHER" id="PTHR19303:SF73">
    <property type="entry name" value="PROTEIN PDC2"/>
    <property type="match status" value="1"/>
</dbReference>
<feature type="domain" description="DDE-1" evidence="1">
    <location>
        <begin position="69"/>
        <end position="253"/>
    </location>
</feature>
<gene>
    <name evidence="3" type="primary">JRKL_18</name>
    <name evidence="2" type="synonym">JRKL_58</name>
    <name evidence="3" type="ORF">AVEN_151395_1</name>
    <name evidence="2" type="ORF">AVEN_96932_1</name>
</gene>
<dbReference type="Pfam" id="PF03184">
    <property type="entry name" value="DDE_1"/>
    <property type="match status" value="1"/>
</dbReference>
<dbReference type="GO" id="GO:0003677">
    <property type="term" value="F:DNA binding"/>
    <property type="evidence" value="ECO:0007669"/>
    <property type="project" value="TreeGrafter"/>
</dbReference>
<comment type="caution">
    <text evidence="3">The sequence shown here is derived from an EMBL/GenBank/DDBJ whole genome shotgun (WGS) entry which is preliminary data.</text>
</comment>
<dbReference type="OrthoDB" id="125347at2759"/>
<evidence type="ECO:0000313" key="2">
    <source>
        <dbReference type="EMBL" id="GBL54697.1"/>
    </source>
</evidence>
<dbReference type="AlphaFoldDB" id="A0A4Y2C925"/>
<accession>A0A4Y2C925</accession>
<dbReference type="InterPro" id="IPR004875">
    <property type="entry name" value="DDE_SF_endonuclease_dom"/>
</dbReference>
<evidence type="ECO:0000313" key="4">
    <source>
        <dbReference type="Proteomes" id="UP000499080"/>
    </source>
</evidence>
<dbReference type="Proteomes" id="UP000499080">
    <property type="component" value="Unassembled WGS sequence"/>
</dbReference>
<reference evidence="3 4" key="1">
    <citation type="journal article" date="2019" name="Sci. Rep.">
        <title>Orb-weaving spider Araneus ventricosus genome elucidates the spidroin gene catalogue.</title>
        <authorList>
            <person name="Kono N."/>
            <person name="Nakamura H."/>
            <person name="Ohtoshi R."/>
            <person name="Moran D.A.P."/>
            <person name="Shinohara A."/>
            <person name="Yoshida Y."/>
            <person name="Fujiwara M."/>
            <person name="Mori M."/>
            <person name="Tomita M."/>
            <person name="Arakawa K."/>
        </authorList>
    </citation>
    <scope>NUCLEOTIDE SEQUENCE [LARGE SCALE GENOMIC DNA]</scope>
</reference>